<evidence type="ECO:0000313" key="3">
    <source>
        <dbReference type="Proteomes" id="UP000035996"/>
    </source>
</evidence>
<organism evidence="2 3">
    <name type="scientific">Guptibacillus hwajinpoensis</name>
    <dbReference type="NCBI Taxonomy" id="208199"/>
    <lineage>
        <taxon>Bacteria</taxon>
        <taxon>Bacillati</taxon>
        <taxon>Bacillota</taxon>
        <taxon>Bacilli</taxon>
        <taxon>Bacillales</taxon>
        <taxon>Guptibacillaceae</taxon>
        <taxon>Guptibacillus</taxon>
    </lineage>
</organism>
<dbReference type="PATRIC" id="fig|157733.3.peg.3112"/>
<proteinExistence type="predicted"/>
<dbReference type="Proteomes" id="UP000035996">
    <property type="component" value="Unassembled WGS sequence"/>
</dbReference>
<reference evidence="2" key="1">
    <citation type="submission" date="2015-06" db="EMBL/GenBank/DDBJ databases">
        <authorList>
            <person name="Liu B."/>
            <person name="Wang J."/>
            <person name="Zhu Y."/>
            <person name="Liu G."/>
            <person name="Chen Q."/>
            <person name="Zheng C."/>
            <person name="Che J."/>
            <person name="Ge C."/>
            <person name="Shi H."/>
            <person name="Pan Z."/>
            <person name="Liu X."/>
        </authorList>
    </citation>
    <scope>NUCLEOTIDE SEQUENCE [LARGE SCALE GENOMIC DNA]</scope>
    <source>
        <strain evidence="2">DSM 16346</strain>
    </source>
</reference>
<dbReference type="GO" id="GO:0004523">
    <property type="term" value="F:RNA-DNA hybrid ribonuclease activity"/>
    <property type="evidence" value="ECO:0007669"/>
    <property type="project" value="InterPro"/>
</dbReference>
<dbReference type="AlphaFoldDB" id="A0A0J6CQJ8"/>
<dbReference type="InterPro" id="IPR002156">
    <property type="entry name" value="RNaseH_domain"/>
</dbReference>
<dbReference type="GO" id="GO:0003676">
    <property type="term" value="F:nucleic acid binding"/>
    <property type="evidence" value="ECO:0007669"/>
    <property type="project" value="InterPro"/>
</dbReference>
<dbReference type="PROSITE" id="PS50879">
    <property type="entry name" value="RNASE_H_1"/>
    <property type="match status" value="1"/>
</dbReference>
<dbReference type="PANTHER" id="PTHR46387:SF2">
    <property type="entry name" value="RIBONUCLEASE HI"/>
    <property type="match status" value="1"/>
</dbReference>
<dbReference type="CDD" id="cd09279">
    <property type="entry name" value="RNase_HI_like"/>
    <property type="match status" value="1"/>
</dbReference>
<accession>A0A0J6CQJ8</accession>
<comment type="caution">
    <text evidence="2">The sequence shown here is derived from an EMBL/GenBank/DDBJ whole genome shotgun (WGS) entry which is preliminary data.</text>
</comment>
<evidence type="ECO:0000259" key="1">
    <source>
        <dbReference type="PROSITE" id="PS50879"/>
    </source>
</evidence>
<feature type="domain" description="RNase H type-1" evidence="1">
    <location>
        <begin position="70"/>
        <end position="207"/>
    </location>
</feature>
<protein>
    <recommendedName>
        <fullName evidence="1">RNase H type-1 domain-containing protein</fullName>
    </recommendedName>
</protein>
<dbReference type="SUPFAM" id="SSF53098">
    <property type="entry name" value="Ribonuclease H-like"/>
    <property type="match status" value="1"/>
</dbReference>
<dbReference type="Pfam" id="PF13456">
    <property type="entry name" value="RVT_3"/>
    <property type="match status" value="1"/>
</dbReference>
<sequence length="220" mass="25518">MIVIVKWKYKTPRGIQSWMTSDEMGSNEAMLLARDIAKTGRSIDLYFLDDRGTKWSLKELETFTTKKQERPASIEVIFDGSFDKETKQSGCGAVIYFYEGRKRKRIRVNRAMDYLENNNEAEYAALWVGLQEVKTIDVEDTEITIKGDSQVVINQLSGQWAVYEPLLNRWMDRIEEALRDLRLQPVYKHIARDENKEAHRLAVQAMKGTEISSSIELDNE</sequence>
<dbReference type="InterPro" id="IPR012337">
    <property type="entry name" value="RNaseH-like_sf"/>
</dbReference>
<dbReference type="PANTHER" id="PTHR46387">
    <property type="entry name" value="POLYNUCLEOTIDYL TRANSFERASE, RIBONUCLEASE H-LIKE SUPERFAMILY PROTEIN"/>
    <property type="match status" value="1"/>
</dbReference>
<dbReference type="InterPro" id="IPR036397">
    <property type="entry name" value="RNaseH_sf"/>
</dbReference>
<gene>
    <name evidence="2" type="ORF">AB986_04440</name>
</gene>
<keyword evidence="3" id="KW-1185">Reference proteome</keyword>
<dbReference type="EMBL" id="LELK01000001">
    <property type="protein sequence ID" value="KMM38541.1"/>
    <property type="molecule type" value="Genomic_DNA"/>
</dbReference>
<dbReference type="OrthoDB" id="2680098at2"/>
<dbReference type="Gene3D" id="3.30.420.10">
    <property type="entry name" value="Ribonuclease H-like superfamily/Ribonuclease H"/>
    <property type="match status" value="1"/>
</dbReference>
<name>A0A0J6CQJ8_9BACL</name>
<dbReference type="RefSeq" id="WP_048309657.1">
    <property type="nucleotide sequence ID" value="NZ_CP119526.1"/>
</dbReference>
<dbReference type="STRING" id="157733.AB986_04440"/>
<evidence type="ECO:0000313" key="2">
    <source>
        <dbReference type="EMBL" id="KMM38541.1"/>
    </source>
</evidence>
<dbReference type="NCBIfam" id="NF005822">
    <property type="entry name" value="PRK07708.1"/>
    <property type="match status" value="1"/>
</dbReference>